<dbReference type="Gene3D" id="3.40.50.1240">
    <property type="entry name" value="Phosphoglycerate mutase-like"/>
    <property type="match status" value="1"/>
</dbReference>
<proteinExistence type="predicted"/>
<dbReference type="GO" id="GO:0016791">
    <property type="term" value="F:phosphatase activity"/>
    <property type="evidence" value="ECO:0007669"/>
    <property type="project" value="TreeGrafter"/>
</dbReference>
<dbReference type="AlphaFoldDB" id="A0A6V2A4N3"/>
<evidence type="ECO:0000313" key="2">
    <source>
        <dbReference type="EMBL" id="CAE4578561.1"/>
    </source>
</evidence>
<gene>
    <name evidence="2" type="ORF">DBRI00130_LOCUS399</name>
    <name evidence="3" type="ORF">DBRI00130_LOCUS400</name>
</gene>
<dbReference type="PANTHER" id="PTHR48100">
    <property type="entry name" value="BROAD-SPECIFICITY PHOSPHATASE YOR283W-RELATED"/>
    <property type="match status" value="1"/>
</dbReference>
<reference evidence="2" key="1">
    <citation type="submission" date="2021-01" db="EMBL/GenBank/DDBJ databases">
        <authorList>
            <person name="Corre E."/>
            <person name="Pelletier E."/>
            <person name="Niang G."/>
            <person name="Scheremetjew M."/>
            <person name="Finn R."/>
            <person name="Kale V."/>
            <person name="Holt S."/>
            <person name="Cochrane G."/>
            <person name="Meng A."/>
            <person name="Brown T."/>
            <person name="Cohen L."/>
        </authorList>
    </citation>
    <scope>NUCLEOTIDE SEQUENCE</scope>
    <source>
        <strain evidence="2">GSO104</strain>
    </source>
</reference>
<dbReference type="InterPro" id="IPR029033">
    <property type="entry name" value="His_PPase_superfam"/>
</dbReference>
<name>A0A6V2A4N3_9STRA</name>
<organism evidence="2">
    <name type="scientific">Ditylum brightwellii</name>
    <dbReference type="NCBI Taxonomy" id="49249"/>
    <lineage>
        <taxon>Eukaryota</taxon>
        <taxon>Sar</taxon>
        <taxon>Stramenopiles</taxon>
        <taxon>Ochrophyta</taxon>
        <taxon>Bacillariophyta</taxon>
        <taxon>Mediophyceae</taxon>
        <taxon>Lithodesmiophycidae</taxon>
        <taxon>Lithodesmiales</taxon>
        <taxon>Lithodesmiaceae</taxon>
        <taxon>Ditylum</taxon>
    </lineage>
</organism>
<dbReference type="EMBL" id="HBNS01000501">
    <property type="protein sequence ID" value="CAE4578561.1"/>
    <property type="molecule type" value="Transcribed_RNA"/>
</dbReference>
<feature type="region of interest" description="Disordered" evidence="1">
    <location>
        <begin position="1"/>
        <end position="20"/>
    </location>
</feature>
<protein>
    <recommendedName>
        <fullName evidence="4">Phosphoglycerate mutase family protein</fullName>
    </recommendedName>
</protein>
<accession>A0A6V2A4N3</accession>
<dbReference type="EMBL" id="HBNS01000502">
    <property type="protein sequence ID" value="CAE4578563.1"/>
    <property type="molecule type" value="Transcribed_RNA"/>
</dbReference>
<dbReference type="GO" id="GO:0005737">
    <property type="term" value="C:cytoplasm"/>
    <property type="evidence" value="ECO:0007669"/>
    <property type="project" value="TreeGrafter"/>
</dbReference>
<evidence type="ECO:0000256" key="1">
    <source>
        <dbReference type="SAM" id="MobiDB-lite"/>
    </source>
</evidence>
<evidence type="ECO:0000313" key="3">
    <source>
        <dbReference type="EMBL" id="CAE4578563.1"/>
    </source>
</evidence>
<evidence type="ECO:0008006" key="4">
    <source>
        <dbReference type="Google" id="ProtNLM"/>
    </source>
</evidence>
<dbReference type="PANTHER" id="PTHR48100:SF57">
    <property type="entry name" value="PHOSPHOGLYCERATE MUTASE"/>
    <property type="match status" value="1"/>
</dbReference>
<dbReference type="SUPFAM" id="SSF53254">
    <property type="entry name" value="Phosphoglycerate mutase-like"/>
    <property type="match status" value="1"/>
</dbReference>
<dbReference type="InterPro" id="IPR050275">
    <property type="entry name" value="PGM_Phosphatase"/>
</dbReference>
<sequence>MMNTEVAQVGGDSSSTPPSHPPVVYAVRHAQSVANSVKEADRVEYYKRCWLDDSTLPADRRLRDCVLTPEGAAATLSVALDPKEESSESSILIVVSPLTRALLTACLLFHRLQTAEGVRVLTVVEPAAVERLNAPHDIVENVGRQVASVFEEIYPFLLDVEAPPGAVALARALEASCQDLAQQWWFSAAEPGQLPQRVLESGVEERRERLRECIKRHVRDAGCAVSRVFVVCHWGVLFTLTGVKGAANLESVEVKGFLD</sequence>